<dbReference type="InParanoid" id="A0A667ZQM5"/>
<sequence length="69" mass="7868">MVQLFQDGNLLIDSLQGPFGLRRTLGDCALCCQLTWETCLPHQLLLGQHLHGLRKRKSEREPERQVGGR</sequence>
<organism evidence="1 2">
    <name type="scientific">Myripristis murdjan</name>
    <name type="common">pinecone soldierfish</name>
    <dbReference type="NCBI Taxonomy" id="586833"/>
    <lineage>
        <taxon>Eukaryota</taxon>
        <taxon>Metazoa</taxon>
        <taxon>Chordata</taxon>
        <taxon>Craniata</taxon>
        <taxon>Vertebrata</taxon>
        <taxon>Euteleostomi</taxon>
        <taxon>Actinopterygii</taxon>
        <taxon>Neopterygii</taxon>
        <taxon>Teleostei</taxon>
        <taxon>Neoteleostei</taxon>
        <taxon>Acanthomorphata</taxon>
        <taxon>Holocentriformes</taxon>
        <taxon>Holocentridae</taxon>
        <taxon>Myripristis</taxon>
    </lineage>
</organism>
<protein>
    <submittedName>
        <fullName evidence="1">Uncharacterized protein</fullName>
    </submittedName>
</protein>
<dbReference type="GeneTree" id="ENSGT00990000213389"/>
<reference evidence="1" key="3">
    <citation type="submission" date="2025-09" db="UniProtKB">
        <authorList>
            <consortium name="Ensembl"/>
        </authorList>
    </citation>
    <scope>IDENTIFICATION</scope>
</reference>
<keyword evidence="2" id="KW-1185">Reference proteome</keyword>
<dbReference type="Proteomes" id="UP000472263">
    <property type="component" value="Chromosome 12"/>
</dbReference>
<name>A0A667ZQM5_9TELE</name>
<dbReference type="AlphaFoldDB" id="A0A667ZQM5"/>
<reference evidence="1" key="2">
    <citation type="submission" date="2025-08" db="UniProtKB">
        <authorList>
            <consortium name="Ensembl"/>
        </authorList>
    </citation>
    <scope>IDENTIFICATION</scope>
</reference>
<dbReference type="Ensembl" id="ENSMMDT00005035924.1">
    <property type="protein sequence ID" value="ENSMMDP00005035151.1"/>
    <property type="gene ID" value="ENSMMDG00005016516.1"/>
</dbReference>
<evidence type="ECO:0000313" key="1">
    <source>
        <dbReference type="Ensembl" id="ENSMMDP00005035151.1"/>
    </source>
</evidence>
<reference evidence="1" key="1">
    <citation type="submission" date="2019-06" db="EMBL/GenBank/DDBJ databases">
        <authorList>
            <consortium name="Wellcome Sanger Institute Data Sharing"/>
        </authorList>
    </citation>
    <scope>NUCLEOTIDE SEQUENCE [LARGE SCALE GENOMIC DNA]</scope>
</reference>
<proteinExistence type="predicted"/>
<accession>A0A667ZQM5</accession>
<evidence type="ECO:0000313" key="2">
    <source>
        <dbReference type="Proteomes" id="UP000472263"/>
    </source>
</evidence>